<sequence length="105" mass="11340">MSKVRIMLACAAGMSTSLLVTKMQNAAKAKGIDAEIYALSVGEASVKIDDKPEELDIVLLGPQVKYMKNDFAKKVEGKSIKLDVINMMDYGMMNGEKVLDAALAL</sequence>
<dbReference type="SUPFAM" id="SSF52794">
    <property type="entry name" value="PTS system IIB component-like"/>
    <property type="match status" value="1"/>
</dbReference>
<reference evidence="9" key="1">
    <citation type="submission" date="2022-07" db="EMBL/GenBank/DDBJ databases">
        <authorList>
            <person name="Jung M.-Y."/>
            <person name="Lee M."/>
        </authorList>
    </citation>
    <scope>NUCLEOTIDE SEQUENCE</scope>
    <source>
        <strain evidence="9">S8</strain>
    </source>
</reference>
<evidence type="ECO:0000256" key="5">
    <source>
        <dbReference type="ARBA" id="ARBA00022683"/>
    </source>
</evidence>
<evidence type="ECO:0000256" key="6">
    <source>
        <dbReference type="ARBA" id="ARBA00022777"/>
    </source>
</evidence>
<evidence type="ECO:0000256" key="7">
    <source>
        <dbReference type="PROSITE-ProRule" id="PRU00423"/>
    </source>
</evidence>
<evidence type="ECO:0000313" key="9">
    <source>
        <dbReference type="EMBL" id="MCQ9210682.1"/>
    </source>
</evidence>
<dbReference type="Gene3D" id="3.40.50.2300">
    <property type="match status" value="1"/>
</dbReference>
<evidence type="ECO:0000256" key="1">
    <source>
        <dbReference type="ARBA" id="ARBA00022448"/>
    </source>
</evidence>
<feature type="modified residue" description="Phosphocysteine; by EIIA" evidence="7">
    <location>
        <position position="10"/>
    </location>
</feature>
<reference evidence="9" key="2">
    <citation type="journal article" date="2023" name="Curr. Microbiol.">
        <title>Granulicatella seriolae sp. nov., a Novel Facultative Anaerobe Isolated from Yellowtail Marine Fish.</title>
        <authorList>
            <person name="Lee M."/>
            <person name="Choi Y.J."/>
            <person name="Farooq A."/>
            <person name="Jeong J.B."/>
            <person name="Jung M.Y."/>
        </authorList>
    </citation>
    <scope>NUCLEOTIDE SEQUENCE</scope>
    <source>
        <strain evidence="9">S8</strain>
    </source>
</reference>
<gene>
    <name evidence="9" type="ORF">NPA36_08990</name>
</gene>
<dbReference type="Proteomes" id="UP001059480">
    <property type="component" value="Unassembled WGS sequence"/>
</dbReference>
<dbReference type="CDD" id="cd05564">
    <property type="entry name" value="PTS_IIB_chitobiose_lichenan"/>
    <property type="match status" value="1"/>
</dbReference>
<dbReference type="InterPro" id="IPR036095">
    <property type="entry name" value="PTS_EIIB-like_sf"/>
</dbReference>
<evidence type="ECO:0000256" key="3">
    <source>
        <dbReference type="ARBA" id="ARBA00022597"/>
    </source>
</evidence>
<keyword evidence="4" id="KW-0808">Transferase</keyword>
<dbReference type="PROSITE" id="PS51100">
    <property type="entry name" value="PTS_EIIB_TYPE_3"/>
    <property type="match status" value="1"/>
</dbReference>
<evidence type="ECO:0000259" key="8">
    <source>
        <dbReference type="PROSITE" id="PS51100"/>
    </source>
</evidence>
<dbReference type="EMBL" id="JANHNZ010000011">
    <property type="protein sequence ID" value="MCQ9210682.1"/>
    <property type="molecule type" value="Genomic_DNA"/>
</dbReference>
<keyword evidence="10" id="KW-1185">Reference proteome</keyword>
<keyword evidence="5" id="KW-0598">Phosphotransferase system</keyword>
<reference evidence="9" key="3">
    <citation type="journal article" date="2023" name="Microbiol. Resour. Announc.">
        <title>Draft Genome Sequence of Granulicatella sp. Strain S8, Isolated from a Marine Fish, Seriola quinqueradiata.</title>
        <authorList>
            <person name="Lee M."/>
            <person name="Farooq A."/>
            <person name="Jeong J.B."/>
            <person name="Jung M.Y."/>
        </authorList>
    </citation>
    <scope>NUCLEOTIDE SEQUENCE</scope>
    <source>
        <strain evidence="9">S8</strain>
    </source>
</reference>
<dbReference type="PANTHER" id="PTHR34581">
    <property type="entry name" value="PTS SYSTEM N,N'-DIACETYLCHITOBIOSE-SPECIFIC EIIB COMPONENT"/>
    <property type="match status" value="1"/>
</dbReference>
<evidence type="ECO:0000313" key="10">
    <source>
        <dbReference type="Proteomes" id="UP001059480"/>
    </source>
</evidence>
<dbReference type="PANTHER" id="PTHR34581:SF2">
    <property type="entry name" value="PTS SYSTEM N,N'-DIACETYLCHITOBIOSE-SPECIFIC EIIB COMPONENT"/>
    <property type="match status" value="1"/>
</dbReference>
<feature type="domain" description="PTS EIIB type-3" evidence="8">
    <location>
        <begin position="3"/>
        <end position="105"/>
    </location>
</feature>
<keyword evidence="3 9" id="KW-0762">Sugar transport</keyword>
<proteinExistence type="predicted"/>
<dbReference type="InterPro" id="IPR013012">
    <property type="entry name" value="PTS_EIIB_3"/>
</dbReference>
<evidence type="ECO:0000256" key="2">
    <source>
        <dbReference type="ARBA" id="ARBA00022553"/>
    </source>
</evidence>
<organism evidence="9 10">
    <name type="scientific">Granulicatella seriolae</name>
    <dbReference type="NCBI Taxonomy" id="2967226"/>
    <lineage>
        <taxon>Bacteria</taxon>
        <taxon>Bacillati</taxon>
        <taxon>Bacillota</taxon>
        <taxon>Bacilli</taxon>
        <taxon>Lactobacillales</taxon>
        <taxon>Carnobacteriaceae</taxon>
        <taxon>Granulicatella</taxon>
    </lineage>
</organism>
<evidence type="ECO:0000256" key="4">
    <source>
        <dbReference type="ARBA" id="ARBA00022679"/>
    </source>
</evidence>
<dbReference type="InterPro" id="IPR051819">
    <property type="entry name" value="PTS_sugar-specific_EIIB"/>
</dbReference>
<dbReference type="Pfam" id="PF02302">
    <property type="entry name" value="PTS_IIB"/>
    <property type="match status" value="1"/>
</dbReference>
<dbReference type="InterPro" id="IPR003501">
    <property type="entry name" value="PTS_EIIB_2/3"/>
</dbReference>
<protein>
    <submittedName>
        <fullName evidence="9">PTS sugar transporter subunit IIB</fullName>
    </submittedName>
</protein>
<name>A0ABT1WQ83_9LACT</name>
<keyword evidence="1" id="KW-0813">Transport</keyword>
<accession>A0ABT1WQ83</accession>
<dbReference type="RefSeq" id="WP_256945794.1">
    <property type="nucleotide sequence ID" value="NZ_JANHNZ010000011.1"/>
</dbReference>
<comment type="caution">
    <text evidence="9">The sequence shown here is derived from an EMBL/GenBank/DDBJ whole genome shotgun (WGS) entry which is preliminary data.</text>
</comment>
<keyword evidence="6" id="KW-0418">Kinase</keyword>
<keyword evidence="2" id="KW-0597">Phosphoprotein</keyword>